<reference evidence="1 2" key="1">
    <citation type="submission" date="2020-10" db="EMBL/GenBank/DDBJ databases">
        <title>Connecting structure to function with the recovery of over 1000 high-quality activated sludge metagenome-assembled genomes encoding full-length rRNA genes using long-read sequencing.</title>
        <authorList>
            <person name="Singleton C.M."/>
            <person name="Petriglieri F."/>
            <person name="Kristensen J.M."/>
            <person name="Kirkegaard R.H."/>
            <person name="Michaelsen T.Y."/>
            <person name="Andersen M.H."/>
            <person name="Karst S.M."/>
            <person name="Dueholm M.S."/>
            <person name="Nielsen P.H."/>
            <person name="Albertsen M."/>
        </authorList>
    </citation>
    <scope>NUCLEOTIDE SEQUENCE [LARGE SCALE GENOMIC DNA]</scope>
    <source>
        <strain evidence="1">Ribe_18-Q3-R11-54_BAT3C.373</strain>
    </source>
</reference>
<dbReference type="Pfam" id="PF17653">
    <property type="entry name" value="DUF5522"/>
    <property type="match status" value="1"/>
</dbReference>
<evidence type="ECO:0000313" key="2">
    <source>
        <dbReference type="Proteomes" id="UP000808349"/>
    </source>
</evidence>
<evidence type="ECO:0000313" key="1">
    <source>
        <dbReference type="EMBL" id="MBK9717639.1"/>
    </source>
</evidence>
<comment type="caution">
    <text evidence="1">The sequence shown here is derived from an EMBL/GenBank/DDBJ whole genome shotgun (WGS) entry which is preliminary data.</text>
</comment>
<gene>
    <name evidence="1" type="ORF">IPO85_09025</name>
</gene>
<organism evidence="1 2">
    <name type="scientific">Candidatus Defluviibacterium haderslevense</name>
    <dbReference type="NCBI Taxonomy" id="2981993"/>
    <lineage>
        <taxon>Bacteria</taxon>
        <taxon>Pseudomonadati</taxon>
        <taxon>Bacteroidota</taxon>
        <taxon>Saprospiria</taxon>
        <taxon>Saprospirales</taxon>
        <taxon>Saprospiraceae</taxon>
        <taxon>Candidatus Defluviibacterium</taxon>
    </lineage>
</organism>
<accession>A0A9D7XD80</accession>
<dbReference type="Proteomes" id="UP000808349">
    <property type="component" value="Unassembled WGS sequence"/>
</dbReference>
<proteinExistence type="predicted"/>
<name>A0A9D7XD80_9BACT</name>
<protein>
    <submittedName>
        <fullName evidence="1">Uncharacterized protein</fullName>
    </submittedName>
</protein>
<dbReference type="AlphaFoldDB" id="A0A9D7XD80"/>
<sequence length="53" mass="6313">MDSDKINESEDYYLEDGFIVFTRSFHLKRGYCCHSGCRNCPYKDQSKEQIINK</sequence>
<dbReference type="EMBL" id="JADKFW010000005">
    <property type="protein sequence ID" value="MBK9717639.1"/>
    <property type="molecule type" value="Genomic_DNA"/>
</dbReference>
<dbReference type="InterPro" id="IPR040807">
    <property type="entry name" value="DUF5522"/>
</dbReference>